<keyword evidence="2" id="KW-1185">Reference proteome</keyword>
<organism evidence="1 2">
    <name type="scientific">Auriscalpium vulgare</name>
    <dbReference type="NCBI Taxonomy" id="40419"/>
    <lineage>
        <taxon>Eukaryota</taxon>
        <taxon>Fungi</taxon>
        <taxon>Dikarya</taxon>
        <taxon>Basidiomycota</taxon>
        <taxon>Agaricomycotina</taxon>
        <taxon>Agaricomycetes</taxon>
        <taxon>Russulales</taxon>
        <taxon>Auriscalpiaceae</taxon>
        <taxon>Auriscalpium</taxon>
    </lineage>
</organism>
<sequence>MPFLERISRSPAPPSPSPSPAPPRSSRLLAVKQSSYNPADPLLPVSRSRLDYALALTELAASVSNMLQFTPAAAAASILAATLKAMAAVKTNQERCMRIGERAARALEALDTQMDGRWDSAPRSLLENLYALESTLSGLHESMRRLSRASWRRRLLSKPQIEDTMQQCEARLDEALQAFQLSSLIQINFAVGTQQGTLPAERSVVLSTVPSVIVDVALPKPEIEEIDDFLETLSAPIDKFGFRRYHATEVLLTKAHPRRIGWFSDLSEARSNDAVVVVKAYVGPQHEAVKRWYTDIKRLRNMYHPRFPQLLGYSDGKTPTPFILLSSAPKQDVMSYMQASWTPRMTVTDGVLAWLRAYRDIAAAMLYVKQQLSLDDSQMKEFIRTSTYAIDHNQSLVIGLPVNIDDGVLAQRWRQVVSKATTGRTIMYRYLTFLERASSSMATKHRVRELIVESKSLVCGLIVFNTLEPQLGDEVLRALDQGDILPLTKLRRIAYARRGRQVHHYHTNSHPYAFDGLALGDIGVGNFKTKGGFRKAGNIFELDPAAAAAVRIVQKDVHQRRWMESLHPASDAWMATGSLQYPPDKISYEESAAMHCIHLNPICCAWMYCLKWARPLAEKIGVQPSQLRMVTQLGGPQPRTDEAIEPLCMRCIRGTHAPRKAAAGVTPSVRKRPAVKAPLFRVGFLRLEAQDFIEENNI</sequence>
<gene>
    <name evidence="1" type="ORF">FA95DRAFT_1324926</name>
</gene>
<proteinExistence type="predicted"/>
<evidence type="ECO:0000313" key="2">
    <source>
        <dbReference type="Proteomes" id="UP000814033"/>
    </source>
</evidence>
<protein>
    <submittedName>
        <fullName evidence="1">Uncharacterized protein</fullName>
    </submittedName>
</protein>
<dbReference type="Proteomes" id="UP000814033">
    <property type="component" value="Unassembled WGS sequence"/>
</dbReference>
<dbReference type="EMBL" id="MU275845">
    <property type="protein sequence ID" value="KAI0052469.1"/>
    <property type="molecule type" value="Genomic_DNA"/>
</dbReference>
<evidence type="ECO:0000313" key="1">
    <source>
        <dbReference type="EMBL" id="KAI0052469.1"/>
    </source>
</evidence>
<reference evidence="1" key="1">
    <citation type="submission" date="2021-02" db="EMBL/GenBank/DDBJ databases">
        <authorList>
            <consortium name="DOE Joint Genome Institute"/>
            <person name="Ahrendt S."/>
            <person name="Looney B.P."/>
            <person name="Miyauchi S."/>
            <person name="Morin E."/>
            <person name="Drula E."/>
            <person name="Courty P.E."/>
            <person name="Chicoki N."/>
            <person name="Fauchery L."/>
            <person name="Kohler A."/>
            <person name="Kuo A."/>
            <person name="Labutti K."/>
            <person name="Pangilinan J."/>
            <person name="Lipzen A."/>
            <person name="Riley R."/>
            <person name="Andreopoulos W."/>
            <person name="He G."/>
            <person name="Johnson J."/>
            <person name="Barry K.W."/>
            <person name="Grigoriev I.V."/>
            <person name="Nagy L."/>
            <person name="Hibbett D."/>
            <person name="Henrissat B."/>
            <person name="Matheny P.B."/>
            <person name="Labbe J."/>
            <person name="Martin F."/>
        </authorList>
    </citation>
    <scope>NUCLEOTIDE SEQUENCE</scope>
    <source>
        <strain evidence="1">FP105234-sp</strain>
    </source>
</reference>
<reference evidence="1" key="2">
    <citation type="journal article" date="2022" name="New Phytol.">
        <title>Evolutionary transition to the ectomycorrhizal habit in the genomes of a hyperdiverse lineage of mushroom-forming fungi.</title>
        <authorList>
            <person name="Looney B."/>
            <person name="Miyauchi S."/>
            <person name="Morin E."/>
            <person name="Drula E."/>
            <person name="Courty P.E."/>
            <person name="Kohler A."/>
            <person name="Kuo A."/>
            <person name="LaButti K."/>
            <person name="Pangilinan J."/>
            <person name="Lipzen A."/>
            <person name="Riley R."/>
            <person name="Andreopoulos W."/>
            <person name="He G."/>
            <person name="Johnson J."/>
            <person name="Nolan M."/>
            <person name="Tritt A."/>
            <person name="Barry K.W."/>
            <person name="Grigoriev I.V."/>
            <person name="Nagy L.G."/>
            <person name="Hibbett D."/>
            <person name="Henrissat B."/>
            <person name="Matheny P.B."/>
            <person name="Labbe J."/>
            <person name="Martin F.M."/>
        </authorList>
    </citation>
    <scope>NUCLEOTIDE SEQUENCE</scope>
    <source>
        <strain evidence="1">FP105234-sp</strain>
    </source>
</reference>
<name>A0ACB8S834_9AGAM</name>
<comment type="caution">
    <text evidence="1">The sequence shown here is derived from an EMBL/GenBank/DDBJ whole genome shotgun (WGS) entry which is preliminary data.</text>
</comment>
<accession>A0ACB8S834</accession>